<dbReference type="PANTHER" id="PTHR37419:SF8">
    <property type="entry name" value="TOXIN YJJJ"/>
    <property type="match status" value="1"/>
</dbReference>
<evidence type="ECO:0000313" key="7">
    <source>
        <dbReference type="Proteomes" id="UP001501690"/>
    </source>
</evidence>
<evidence type="ECO:0000256" key="1">
    <source>
        <dbReference type="ARBA" id="ARBA00010164"/>
    </source>
</evidence>
<sequence>MVTANALTQRVWVDLAATPDDPEAHTVGWMDVVTVAERAVAVTFHYDESYLDRPGAFAVSTELPLTDAPITVGSMPGSFVDASADSWCQKLIRRQLRAQGTWEMNAVDALLGVSDDSRYGALRFRDRDGYAAVSPAPGVVSAPISLDMRDLRRAAKRVERGVIDADAAIEDLLDAGTALWGGARPKAFVRRKGHATIAKFSAPDDEHDAIRWEMVSLALARRAGIPTARVRRATIGERAVLLAERFDRVGRTEGAGAHELRVPFVSLRTIIGEGHDYLDVAEVVRKYGGSHARDHLRELWRRVAFLVAVHCVDDHSRNGGFLRRGGEWHLCPMYDVEPDPHPERQRSTSIMGVTDPEGAPAALVALAAEFGLKKSSWRLALRQVLEAVDAWPDVAAKVGLEGPDAEEYGAAVTLQRPALAALLG</sequence>
<evidence type="ECO:0000259" key="5">
    <source>
        <dbReference type="Pfam" id="PF13657"/>
    </source>
</evidence>
<comment type="caution">
    <text evidence="6">The sequence shown here is derived from an EMBL/GenBank/DDBJ whole genome shotgun (WGS) entry which is preliminary data.</text>
</comment>
<dbReference type="Proteomes" id="UP001501690">
    <property type="component" value="Unassembled WGS sequence"/>
</dbReference>
<organism evidence="6 7">
    <name type="scientific">Microbacterium sediminicola</name>
    <dbReference type="NCBI Taxonomy" id="415210"/>
    <lineage>
        <taxon>Bacteria</taxon>
        <taxon>Bacillati</taxon>
        <taxon>Actinomycetota</taxon>
        <taxon>Actinomycetes</taxon>
        <taxon>Micrococcales</taxon>
        <taxon>Microbacteriaceae</taxon>
        <taxon>Microbacterium</taxon>
    </lineage>
</organism>
<evidence type="ECO:0000313" key="6">
    <source>
        <dbReference type="EMBL" id="GAA1707357.1"/>
    </source>
</evidence>
<comment type="similarity">
    <text evidence="1">Belongs to the HipA Ser/Thr kinase family.</text>
</comment>
<dbReference type="EMBL" id="BAAAPL010000002">
    <property type="protein sequence ID" value="GAA1707357.1"/>
    <property type="molecule type" value="Genomic_DNA"/>
</dbReference>
<dbReference type="RefSeq" id="WP_344073478.1">
    <property type="nucleotide sequence ID" value="NZ_BAAAPL010000002.1"/>
</dbReference>
<dbReference type="Pfam" id="PF07804">
    <property type="entry name" value="HipA_C"/>
    <property type="match status" value="1"/>
</dbReference>
<dbReference type="InterPro" id="IPR017508">
    <property type="entry name" value="HipA_N1"/>
</dbReference>
<keyword evidence="2" id="KW-0808">Transferase</keyword>
<reference evidence="7" key="1">
    <citation type="journal article" date="2019" name="Int. J. Syst. Evol. Microbiol.">
        <title>The Global Catalogue of Microorganisms (GCM) 10K type strain sequencing project: providing services to taxonomists for standard genome sequencing and annotation.</title>
        <authorList>
            <consortium name="The Broad Institute Genomics Platform"/>
            <consortium name="The Broad Institute Genome Sequencing Center for Infectious Disease"/>
            <person name="Wu L."/>
            <person name="Ma J."/>
        </authorList>
    </citation>
    <scope>NUCLEOTIDE SEQUENCE [LARGE SCALE GENOMIC DNA]</scope>
    <source>
        <strain evidence="7">JCM 15577</strain>
    </source>
</reference>
<proteinExistence type="inferred from homology"/>
<dbReference type="InterPro" id="IPR052028">
    <property type="entry name" value="HipA_Ser/Thr_kinase"/>
</dbReference>
<name>A0ABP4UNV1_9MICO</name>
<evidence type="ECO:0000256" key="2">
    <source>
        <dbReference type="ARBA" id="ARBA00022679"/>
    </source>
</evidence>
<keyword evidence="7" id="KW-1185">Reference proteome</keyword>
<evidence type="ECO:0000256" key="3">
    <source>
        <dbReference type="ARBA" id="ARBA00022777"/>
    </source>
</evidence>
<dbReference type="PANTHER" id="PTHR37419">
    <property type="entry name" value="SERINE/THREONINE-PROTEIN KINASE TOXIN HIPA"/>
    <property type="match status" value="1"/>
</dbReference>
<dbReference type="Pfam" id="PF13657">
    <property type="entry name" value="Couple_hipA"/>
    <property type="match status" value="1"/>
</dbReference>
<evidence type="ECO:0000259" key="4">
    <source>
        <dbReference type="Pfam" id="PF07804"/>
    </source>
</evidence>
<feature type="domain" description="HipA-like C-terminal" evidence="4">
    <location>
        <begin position="181"/>
        <end position="390"/>
    </location>
</feature>
<protein>
    <submittedName>
        <fullName evidence="6">Type II toxin-antitoxin system HipA family toxin</fullName>
    </submittedName>
</protein>
<keyword evidence="3" id="KW-0418">Kinase</keyword>
<dbReference type="InterPro" id="IPR012893">
    <property type="entry name" value="HipA-like_C"/>
</dbReference>
<feature type="domain" description="HipA N-terminal subdomain 1" evidence="5">
    <location>
        <begin position="36"/>
        <end position="124"/>
    </location>
</feature>
<accession>A0ABP4UNV1</accession>
<gene>
    <name evidence="6" type="ORF">GCM10009808_26680</name>
</gene>